<keyword evidence="1" id="KW-1133">Transmembrane helix</keyword>
<name>A0A2T2Y755_9ENTR</name>
<comment type="caution">
    <text evidence="2">The sequence shown here is derived from an EMBL/GenBank/DDBJ whole genome shotgun (WGS) entry which is preliminary data.</text>
</comment>
<keyword evidence="1" id="KW-0472">Membrane</keyword>
<protein>
    <submittedName>
        <fullName evidence="2">Uncharacterized protein</fullName>
    </submittedName>
</protein>
<accession>A0A2T2Y755</accession>
<sequence>MSKFFIKVIIGIFSYGILLLLGYATFTGANSLIGVSAAAYWVIMFAGLFASAIILIVSYGAPGIEGEDARQKTIESISDATKKKGIFFRVLRWVEDATIASLLSFSGWVFTAVCYVLVVLLMRLCVAVARDKVEGLSVKPDI</sequence>
<feature type="transmembrane region" description="Helical" evidence="1">
    <location>
        <begin position="99"/>
        <end position="122"/>
    </location>
</feature>
<gene>
    <name evidence="2" type="ORF">C8256_04370</name>
</gene>
<keyword evidence="1" id="KW-0812">Transmembrane</keyword>
<proteinExistence type="predicted"/>
<keyword evidence="3" id="KW-1185">Reference proteome</keyword>
<dbReference type="AlphaFoldDB" id="A0A2T2Y755"/>
<dbReference type="Proteomes" id="UP000240892">
    <property type="component" value="Unassembled WGS sequence"/>
</dbReference>
<evidence type="ECO:0000313" key="3">
    <source>
        <dbReference type="Proteomes" id="UP000240892"/>
    </source>
</evidence>
<organism evidence="2 3">
    <name type="scientific">Kluyvera genomosp. 2</name>
    <dbReference type="NCBI Taxonomy" id="2774054"/>
    <lineage>
        <taxon>Bacteria</taxon>
        <taxon>Pseudomonadati</taxon>
        <taxon>Pseudomonadota</taxon>
        <taxon>Gammaproteobacteria</taxon>
        <taxon>Enterobacterales</taxon>
        <taxon>Enterobacteriaceae</taxon>
        <taxon>Kluyvera</taxon>
    </lineage>
</organism>
<dbReference type="EMBL" id="PYHO01000002">
    <property type="protein sequence ID" value="PSR48372.1"/>
    <property type="molecule type" value="Genomic_DNA"/>
</dbReference>
<evidence type="ECO:0000256" key="1">
    <source>
        <dbReference type="SAM" id="Phobius"/>
    </source>
</evidence>
<reference evidence="2 3" key="1">
    <citation type="submission" date="2018-03" db="EMBL/GenBank/DDBJ databases">
        <title>First report of an OXA-48+CTX-M-M-producing Kluyvera ascorbata clone recovered from patients admitted in a University Hospital in Madrid, Spain.</title>
        <authorList>
            <person name="Hernandez-Garcia M."/>
            <person name="Leon-Sampedro R."/>
            <person name="Perez-Viso B."/>
            <person name="Morosini M.I."/>
            <person name="Lopez-Fresnena N."/>
            <person name="Coque T.M."/>
            <person name="Bonten M."/>
            <person name="Malhotra-Kumar S."/>
            <person name="Ruiz-Garbajosa P."/>
            <person name="Canton R."/>
        </authorList>
    </citation>
    <scope>NUCLEOTIDE SEQUENCE [LARGE SCALE GENOMIC DNA]</scope>
    <source>
        <strain evidence="2 3">KA2</strain>
    </source>
</reference>
<evidence type="ECO:0000313" key="2">
    <source>
        <dbReference type="EMBL" id="PSR48372.1"/>
    </source>
</evidence>
<feature type="transmembrane region" description="Helical" evidence="1">
    <location>
        <begin position="38"/>
        <end position="61"/>
    </location>
</feature>
<feature type="transmembrane region" description="Helical" evidence="1">
    <location>
        <begin position="6"/>
        <end position="26"/>
    </location>
</feature>
<dbReference type="RefSeq" id="WP_106924778.1">
    <property type="nucleotide sequence ID" value="NZ_CABMMU010000002.1"/>
</dbReference>